<dbReference type="FunFam" id="1.10.10.60:FF:000132">
    <property type="entry name" value="AraC family transcriptional regulator"/>
    <property type="match status" value="1"/>
</dbReference>
<evidence type="ECO:0000256" key="1">
    <source>
        <dbReference type="ARBA" id="ARBA00022491"/>
    </source>
</evidence>
<dbReference type="InterPro" id="IPR020449">
    <property type="entry name" value="Tscrpt_reg_AraC-type_HTH"/>
</dbReference>
<dbReference type="PROSITE" id="PS00041">
    <property type="entry name" value="HTH_ARAC_FAMILY_1"/>
    <property type="match status" value="1"/>
</dbReference>
<protein>
    <submittedName>
        <fullName evidence="7">AraC family transcriptional regulator</fullName>
    </submittedName>
</protein>
<dbReference type="Gene3D" id="1.10.10.60">
    <property type="entry name" value="Homeodomain-like"/>
    <property type="match status" value="1"/>
</dbReference>
<dbReference type="Gene3D" id="2.60.120.10">
    <property type="entry name" value="Jelly Rolls"/>
    <property type="match status" value="1"/>
</dbReference>
<dbReference type="InterPro" id="IPR018060">
    <property type="entry name" value="HTH_AraC"/>
</dbReference>
<evidence type="ECO:0000256" key="5">
    <source>
        <dbReference type="ARBA" id="ARBA00023163"/>
    </source>
</evidence>
<sequence>MPYRRQDIAPGVGEGKRLPAGPETPVFCRAREYPAGTIIALHHHPDRHQLVYAESGVLVVQAGAGRWVVPSTRAIWIPAGMGHKVSCIGAVGMRSLYILPQAIAQPPVSASTVSVTPLLAALIHAAMDVPPPYQADSRDGRLMQLILDELQLLPVLPLHLPQPTDPRLRAIGRQLESTPDDASTLQDWARRLGVDVKTIQRLCARELGMTFGQWRQQARLLRALEQLAHGEKVIDVALSLGYASPSAFTAMFKKRFGQLPSQFFH</sequence>
<dbReference type="SUPFAM" id="SSF46689">
    <property type="entry name" value="Homeodomain-like"/>
    <property type="match status" value="1"/>
</dbReference>
<proteinExistence type="predicted"/>
<dbReference type="SMART" id="SM00342">
    <property type="entry name" value="HTH_ARAC"/>
    <property type="match status" value="1"/>
</dbReference>
<dbReference type="Pfam" id="PF02311">
    <property type="entry name" value="AraC_binding"/>
    <property type="match status" value="1"/>
</dbReference>
<keyword evidence="3" id="KW-0238">DNA-binding</keyword>
<dbReference type="EMBL" id="NIVS01000032">
    <property type="protein sequence ID" value="OWQ52313.1"/>
    <property type="molecule type" value="Genomic_DNA"/>
</dbReference>
<dbReference type="GO" id="GO:0043565">
    <property type="term" value="F:sequence-specific DNA binding"/>
    <property type="evidence" value="ECO:0007669"/>
    <property type="project" value="InterPro"/>
</dbReference>
<dbReference type="SUPFAM" id="SSF51182">
    <property type="entry name" value="RmlC-like cupins"/>
    <property type="match status" value="1"/>
</dbReference>
<comment type="caution">
    <text evidence="7">The sequence shown here is derived from an EMBL/GenBank/DDBJ whole genome shotgun (WGS) entry which is preliminary data.</text>
</comment>
<gene>
    <name evidence="7" type="ORF">CEE60_13415</name>
</gene>
<dbReference type="GO" id="GO:0003700">
    <property type="term" value="F:DNA-binding transcription factor activity"/>
    <property type="evidence" value="ECO:0007669"/>
    <property type="project" value="InterPro"/>
</dbReference>
<dbReference type="PANTHER" id="PTHR11019">
    <property type="entry name" value="HTH-TYPE TRANSCRIPTIONAL REGULATOR NIMR"/>
    <property type="match status" value="1"/>
</dbReference>
<reference evidence="7 8" key="1">
    <citation type="submission" date="2017-06" db="EMBL/GenBank/DDBJ databases">
        <authorList>
            <person name="Kim H.J."/>
            <person name="Triplett B.A."/>
        </authorList>
    </citation>
    <scope>NUCLEOTIDE SEQUENCE [LARGE SCALE GENOMIC DNA]</scope>
    <source>
        <strain evidence="7 8">13146</strain>
    </source>
</reference>
<organism evidence="7 8">
    <name type="scientific">Stenotrophomonas maltophilia</name>
    <name type="common">Pseudomonas maltophilia</name>
    <name type="synonym">Xanthomonas maltophilia</name>
    <dbReference type="NCBI Taxonomy" id="40324"/>
    <lineage>
        <taxon>Bacteria</taxon>
        <taxon>Pseudomonadati</taxon>
        <taxon>Pseudomonadota</taxon>
        <taxon>Gammaproteobacteria</taxon>
        <taxon>Lysobacterales</taxon>
        <taxon>Lysobacteraceae</taxon>
        <taxon>Stenotrophomonas</taxon>
        <taxon>Stenotrophomonas maltophilia group</taxon>
    </lineage>
</organism>
<keyword evidence="1" id="KW-0678">Repressor</keyword>
<dbReference type="PROSITE" id="PS01124">
    <property type="entry name" value="HTH_ARAC_FAMILY_2"/>
    <property type="match status" value="1"/>
</dbReference>
<keyword evidence="2" id="KW-0805">Transcription regulation</keyword>
<evidence type="ECO:0000313" key="8">
    <source>
        <dbReference type="Proteomes" id="UP000198157"/>
    </source>
</evidence>
<dbReference type="InterPro" id="IPR009057">
    <property type="entry name" value="Homeodomain-like_sf"/>
</dbReference>
<dbReference type="InterPro" id="IPR003313">
    <property type="entry name" value="AraC-bd"/>
</dbReference>
<evidence type="ECO:0000259" key="6">
    <source>
        <dbReference type="PROSITE" id="PS01124"/>
    </source>
</evidence>
<dbReference type="AlphaFoldDB" id="A0A246HKR9"/>
<evidence type="ECO:0000256" key="4">
    <source>
        <dbReference type="ARBA" id="ARBA00023159"/>
    </source>
</evidence>
<dbReference type="OrthoDB" id="9804543at2"/>
<dbReference type="InterPro" id="IPR011051">
    <property type="entry name" value="RmlC_Cupin_sf"/>
</dbReference>
<evidence type="ECO:0000313" key="7">
    <source>
        <dbReference type="EMBL" id="OWQ52313.1"/>
    </source>
</evidence>
<evidence type="ECO:0000256" key="2">
    <source>
        <dbReference type="ARBA" id="ARBA00023015"/>
    </source>
</evidence>
<dbReference type="CDD" id="cd06124">
    <property type="entry name" value="cupin_NimR-like_N"/>
    <property type="match status" value="1"/>
</dbReference>
<keyword evidence="4" id="KW-0010">Activator</keyword>
<feature type="domain" description="HTH araC/xylS-type" evidence="6">
    <location>
        <begin position="169"/>
        <end position="265"/>
    </location>
</feature>
<keyword evidence="5" id="KW-0804">Transcription</keyword>
<evidence type="ECO:0000256" key="3">
    <source>
        <dbReference type="ARBA" id="ARBA00023125"/>
    </source>
</evidence>
<dbReference type="InterPro" id="IPR018062">
    <property type="entry name" value="HTH_AraC-typ_CS"/>
</dbReference>
<accession>A0A246HKR9</accession>
<dbReference type="Proteomes" id="UP000198157">
    <property type="component" value="Unassembled WGS sequence"/>
</dbReference>
<dbReference type="InterPro" id="IPR014710">
    <property type="entry name" value="RmlC-like_jellyroll"/>
</dbReference>
<dbReference type="PANTHER" id="PTHR11019:SF159">
    <property type="entry name" value="TRANSCRIPTIONAL REGULATOR-RELATED"/>
    <property type="match status" value="1"/>
</dbReference>
<name>A0A246HKR9_STEMA</name>
<dbReference type="Pfam" id="PF12833">
    <property type="entry name" value="HTH_18"/>
    <property type="match status" value="1"/>
</dbReference>
<dbReference type="PRINTS" id="PR00032">
    <property type="entry name" value="HTHARAC"/>
</dbReference>